<dbReference type="RefSeq" id="WP_284241287.1">
    <property type="nucleotide sequence ID" value="NZ_BSSQ01000019.1"/>
</dbReference>
<evidence type="ECO:0000313" key="2">
    <source>
        <dbReference type="Proteomes" id="UP001157114"/>
    </source>
</evidence>
<evidence type="ECO:0000313" key="1">
    <source>
        <dbReference type="EMBL" id="GLX70513.1"/>
    </source>
</evidence>
<dbReference type="EMBL" id="BSSQ01000019">
    <property type="protein sequence ID" value="GLX70513.1"/>
    <property type="molecule type" value="Genomic_DNA"/>
</dbReference>
<gene>
    <name evidence="1" type="ORF">MU1_48590</name>
</gene>
<dbReference type="Proteomes" id="UP001157114">
    <property type="component" value="Unassembled WGS sequence"/>
</dbReference>
<comment type="caution">
    <text evidence="1">The sequence shown here is derived from an EMBL/GenBank/DDBJ whole genome shotgun (WGS) entry which is preliminary data.</text>
</comment>
<keyword evidence="2" id="KW-1185">Reference proteome</keyword>
<proteinExistence type="predicted"/>
<accession>A0ABQ6GI73</accession>
<organism evidence="1 2">
    <name type="scientific">Paenibacillus glycanilyticus</name>
    <dbReference type="NCBI Taxonomy" id="126569"/>
    <lineage>
        <taxon>Bacteria</taxon>
        <taxon>Bacillati</taxon>
        <taxon>Bacillota</taxon>
        <taxon>Bacilli</taxon>
        <taxon>Bacillales</taxon>
        <taxon>Paenibacillaceae</taxon>
        <taxon>Paenibacillus</taxon>
    </lineage>
</organism>
<name>A0ABQ6GI73_9BACL</name>
<protein>
    <submittedName>
        <fullName evidence="1">Uncharacterized protein</fullName>
    </submittedName>
</protein>
<sequence length="98" mass="11451">MDTEFIESIVSPNKVNTVYIEHREATLGETNYFYTFFKKEGLFMKEIKGHENHLISQYRPSQSQFTAEEALGLQNVEWMTEETLTFHTINGDVSIKLK</sequence>
<reference evidence="1 2" key="1">
    <citation type="submission" date="2023-03" db="EMBL/GenBank/DDBJ databases">
        <title>Draft genome sequence of the bacteria which degrade cell wall of Tricholomamatutake.</title>
        <authorList>
            <person name="Konishi Y."/>
            <person name="Fukuta Y."/>
            <person name="Shirasaka N."/>
        </authorList>
    </citation>
    <scope>NUCLEOTIDE SEQUENCE [LARGE SCALE GENOMIC DNA]</scope>
    <source>
        <strain evidence="2">mu1</strain>
    </source>
</reference>